<feature type="domain" description="OmpR/PhoB-type" evidence="3">
    <location>
        <begin position="308"/>
        <end position="417"/>
    </location>
</feature>
<protein>
    <recommendedName>
        <fullName evidence="3">OmpR/PhoB-type domain-containing protein</fullName>
    </recommendedName>
</protein>
<dbReference type="Gene3D" id="1.25.40.10">
    <property type="entry name" value="Tetratricopeptide repeat domain"/>
    <property type="match status" value="2"/>
</dbReference>
<evidence type="ECO:0000313" key="5">
    <source>
        <dbReference type="Proteomes" id="UP000235584"/>
    </source>
</evidence>
<evidence type="ECO:0000259" key="3">
    <source>
        <dbReference type="PROSITE" id="PS51755"/>
    </source>
</evidence>
<dbReference type="SMART" id="SM00862">
    <property type="entry name" value="Trans_reg_C"/>
    <property type="match status" value="1"/>
</dbReference>
<dbReference type="InterPro" id="IPR011990">
    <property type="entry name" value="TPR-like_helical_dom_sf"/>
</dbReference>
<sequence length="444" mass="51111">MTFGPKALRSVKARSLLWRNAMVTSQDLGLSIGSNPNEITPYIGLLEEEVKLEGIVTKTEVARSYYQLGKVYYDKADLIGAEESFVKALTFADPIKDGFSVLKTYGFLIRIASEKLEDAKAQKYIGESEKLMDALSRALPTLTSEFFYNLGVVKNYSGNFEEAKTNFELAYKKSNEENEPELLSKCLLSLATNAFYRKDLELSLRYLDQLNDLLKIIKKFYLSGAMYTYYAKIFIEMNENDKALNYYKLANEYLQSKKCWNLYGYILFGKATALKKAGNFDEALSMFHLAQESIDTTIFRRLNHLIEAEIDDVNDSTVDLYLDRTNRKIVERSLGTIDFKHRFVLLEILFLLSKNPGTYFDKEQLAKMIWKDEYNPLIHDKLIYTSVSRLRKLIEPTDADSKRKYIIRGKDGYTFNPLAKIRFHMEVKTNSERSIGNVDLSSPV</sequence>
<keyword evidence="5" id="KW-1185">Reference proteome</keyword>
<dbReference type="GO" id="GO:0003677">
    <property type="term" value="F:DNA binding"/>
    <property type="evidence" value="ECO:0007669"/>
    <property type="project" value="UniProtKB-UniRule"/>
</dbReference>
<keyword evidence="1 2" id="KW-0238">DNA-binding</keyword>
<dbReference type="GO" id="GO:0006355">
    <property type="term" value="P:regulation of DNA-templated transcription"/>
    <property type="evidence" value="ECO:0007669"/>
    <property type="project" value="InterPro"/>
</dbReference>
<dbReference type="SMART" id="SM00028">
    <property type="entry name" value="TPR"/>
    <property type="match status" value="3"/>
</dbReference>
<dbReference type="AlphaFoldDB" id="A0A2K9NSQ5"/>
<dbReference type="EMBL" id="CP025704">
    <property type="protein sequence ID" value="AUN98522.1"/>
    <property type="molecule type" value="Genomic_DNA"/>
</dbReference>
<dbReference type="GO" id="GO:0000160">
    <property type="term" value="P:phosphorelay signal transduction system"/>
    <property type="evidence" value="ECO:0007669"/>
    <property type="project" value="InterPro"/>
</dbReference>
<dbReference type="Gene3D" id="1.10.10.10">
    <property type="entry name" value="Winged helix-like DNA-binding domain superfamily/Winged helix DNA-binding domain"/>
    <property type="match status" value="1"/>
</dbReference>
<dbReference type="SUPFAM" id="SSF46894">
    <property type="entry name" value="C-terminal effector domain of the bipartite response regulators"/>
    <property type="match status" value="1"/>
</dbReference>
<accession>A0A2K9NSQ5</accession>
<dbReference type="SUPFAM" id="SSF48452">
    <property type="entry name" value="TPR-like"/>
    <property type="match status" value="1"/>
</dbReference>
<feature type="DNA-binding region" description="OmpR/PhoB-type" evidence="2">
    <location>
        <begin position="308"/>
        <end position="417"/>
    </location>
</feature>
<evidence type="ECO:0000256" key="1">
    <source>
        <dbReference type="ARBA" id="ARBA00023125"/>
    </source>
</evidence>
<dbReference type="Pfam" id="PF13181">
    <property type="entry name" value="TPR_8"/>
    <property type="match status" value="1"/>
</dbReference>
<dbReference type="KEGG" id="bsto:C0V70_10480"/>
<gene>
    <name evidence="4" type="ORF">C0V70_10480</name>
</gene>
<reference evidence="4 5" key="1">
    <citation type="submission" date="2018-01" db="EMBL/GenBank/DDBJ databases">
        <title>Complete genome sequence of Bacteriovorax stolpii DSM12778.</title>
        <authorList>
            <person name="Tang B."/>
            <person name="Chang J."/>
        </authorList>
    </citation>
    <scope>NUCLEOTIDE SEQUENCE [LARGE SCALE GENOMIC DNA]</scope>
    <source>
        <strain evidence="4 5">DSM 12778</strain>
    </source>
</reference>
<dbReference type="InterPro" id="IPR001867">
    <property type="entry name" value="OmpR/PhoB-type_DNA-bd"/>
</dbReference>
<evidence type="ECO:0000313" key="4">
    <source>
        <dbReference type="EMBL" id="AUN98522.1"/>
    </source>
</evidence>
<dbReference type="PROSITE" id="PS51755">
    <property type="entry name" value="OMPR_PHOB"/>
    <property type="match status" value="1"/>
</dbReference>
<dbReference type="Pfam" id="PF00486">
    <property type="entry name" value="Trans_reg_C"/>
    <property type="match status" value="1"/>
</dbReference>
<organism evidence="4 5">
    <name type="scientific">Bacteriovorax stolpii</name>
    <name type="common">Bdellovibrio stolpii</name>
    <dbReference type="NCBI Taxonomy" id="960"/>
    <lineage>
        <taxon>Bacteria</taxon>
        <taxon>Pseudomonadati</taxon>
        <taxon>Bdellovibrionota</taxon>
        <taxon>Bacteriovoracia</taxon>
        <taxon>Bacteriovoracales</taxon>
        <taxon>Bacteriovoracaceae</taxon>
        <taxon>Bacteriovorax</taxon>
    </lineage>
</organism>
<evidence type="ECO:0000256" key="2">
    <source>
        <dbReference type="PROSITE-ProRule" id="PRU01091"/>
    </source>
</evidence>
<dbReference type="OrthoDB" id="5297248at2"/>
<dbReference type="InterPro" id="IPR019734">
    <property type="entry name" value="TPR_rpt"/>
</dbReference>
<proteinExistence type="predicted"/>
<dbReference type="InterPro" id="IPR036388">
    <property type="entry name" value="WH-like_DNA-bd_sf"/>
</dbReference>
<name>A0A2K9NSQ5_BACTC</name>
<dbReference type="Proteomes" id="UP000235584">
    <property type="component" value="Chromosome"/>
</dbReference>
<dbReference type="InterPro" id="IPR016032">
    <property type="entry name" value="Sig_transdc_resp-reg_C-effctor"/>
</dbReference>